<evidence type="ECO:0000313" key="2">
    <source>
        <dbReference type="EMBL" id="KAF4134675.1"/>
    </source>
</evidence>
<accession>A0A8S9U0S7</accession>
<organism evidence="2 3">
    <name type="scientific">Phytophthora infestans</name>
    <name type="common">Potato late blight agent</name>
    <name type="synonym">Botrytis infestans</name>
    <dbReference type="NCBI Taxonomy" id="4787"/>
    <lineage>
        <taxon>Eukaryota</taxon>
        <taxon>Sar</taxon>
        <taxon>Stramenopiles</taxon>
        <taxon>Oomycota</taxon>
        <taxon>Peronosporomycetes</taxon>
        <taxon>Peronosporales</taxon>
        <taxon>Peronosporaceae</taxon>
        <taxon>Phytophthora</taxon>
    </lineage>
</organism>
<dbReference type="EMBL" id="JAACNO010002257">
    <property type="protein sequence ID" value="KAF4134675.1"/>
    <property type="molecule type" value="Genomic_DNA"/>
</dbReference>
<proteinExistence type="predicted"/>
<evidence type="ECO:0000313" key="3">
    <source>
        <dbReference type="Proteomes" id="UP000704712"/>
    </source>
</evidence>
<name>A0A8S9U0S7_PHYIN</name>
<comment type="caution">
    <text evidence="2">The sequence shown here is derived from an EMBL/GenBank/DDBJ whole genome shotgun (WGS) entry which is preliminary data.</text>
</comment>
<evidence type="ECO:0000256" key="1">
    <source>
        <dbReference type="SAM" id="MobiDB-lite"/>
    </source>
</evidence>
<sequence length="286" mass="31976">MSAVGVSVLIVLNYVDVFNAEIMSFSSELLEDSDWMAQMLDEARLVLVSSWSDLVSRVVFALGIIAATASMKELLRWKPGRGNQVAHTQGPNTADLKQRGQKSVKPIVSRHTASRVTKQDHCLIPRNFGCYNAHLSHRTRCMIFNVVHCVFFAWGTVVLSLHVQASSKAPLVECSPKVYPMTGALPACFSVEFNCYKMGITGSIVDVLDQWKRFDHTTVVKLHVLHCPDLEIPTMFQELIRLCEIWIYNSTIRDWGPDAAVTNSCHPNLTVLSMIRTNMTDGLLPL</sequence>
<reference evidence="2" key="1">
    <citation type="submission" date="2020-03" db="EMBL/GenBank/DDBJ databases">
        <title>Hybrid Assembly of Korean Phytophthora infestans isolates.</title>
        <authorList>
            <person name="Prokchorchik M."/>
            <person name="Lee Y."/>
            <person name="Seo J."/>
            <person name="Cho J.-H."/>
            <person name="Park Y.-E."/>
            <person name="Jang D.-C."/>
            <person name="Im J.-S."/>
            <person name="Choi J.-G."/>
            <person name="Park H.-J."/>
            <person name="Lee G.-B."/>
            <person name="Lee Y.-G."/>
            <person name="Hong S.-Y."/>
            <person name="Cho K."/>
            <person name="Sohn K.H."/>
        </authorList>
    </citation>
    <scope>NUCLEOTIDE SEQUENCE</scope>
    <source>
        <strain evidence="2">KR_2_A2</strain>
    </source>
</reference>
<feature type="non-terminal residue" evidence="2">
    <location>
        <position position="286"/>
    </location>
</feature>
<gene>
    <name evidence="2" type="ORF">GN958_ATG16147</name>
</gene>
<dbReference type="AlphaFoldDB" id="A0A8S9U0S7"/>
<protein>
    <submittedName>
        <fullName evidence="2">Uncharacterized protein</fullName>
    </submittedName>
</protein>
<dbReference type="Proteomes" id="UP000704712">
    <property type="component" value="Unassembled WGS sequence"/>
</dbReference>
<feature type="region of interest" description="Disordered" evidence="1">
    <location>
        <begin position="82"/>
        <end position="102"/>
    </location>
</feature>